<evidence type="ECO:0000313" key="2">
    <source>
        <dbReference type="EMBL" id="KAJ8460294.1"/>
    </source>
</evidence>
<dbReference type="Proteomes" id="UP001222027">
    <property type="component" value="Unassembled WGS sequence"/>
</dbReference>
<keyword evidence="1" id="KW-0812">Transmembrane</keyword>
<evidence type="ECO:0000256" key="1">
    <source>
        <dbReference type="SAM" id="Phobius"/>
    </source>
</evidence>
<gene>
    <name evidence="2" type="ORF">OPV22_033220</name>
</gene>
<dbReference type="AlphaFoldDB" id="A0AAV8PTP3"/>
<proteinExistence type="predicted"/>
<organism evidence="2 3">
    <name type="scientific">Ensete ventricosum</name>
    <name type="common">Abyssinian banana</name>
    <name type="synonym">Musa ensete</name>
    <dbReference type="NCBI Taxonomy" id="4639"/>
    <lineage>
        <taxon>Eukaryota</taxon>
        <taxon>Viridiplantae</taxon>
        <taxon>Streptophyta</taxon>
        <taxon>Embryophyta</taxon>
        <taxon>Tracheophyta</taxon>
        <taxon>Spermatophyta</taxon>
        <taxon>Magnoliopsida</taxon>
        <taxon>Liliopsida</taxon>
        <taxon>Zingiberales</taxon>
        <taxon>Musaceae</taxon>
        <taxon>Ensete</taxon>
    </lineage>
</organism>
<feature type="transmembrane region" description="Helical" evidence="1">
    <location>
        <begin position="12"/>
        <end position="34"/>
    </location>
</feature>
<evidence type="ECO:0000313" key="3">
    <source>
        <dbReference type="Proteomes" id="UP001222027"/>
    </source>
</evidence>
<protein>
    <submittedName>
        <fullName evidence="2">Uncharacterized protein</fullName>
    </submittedName>
</protein>
<dbReference type="EMBL" id="JAQQAF010000009">
    <property type="protein sequence ID" value="KAJ8460294.1"/>
    <property type="molecule type" value="Genomic_DNA"/>
</dbReference>
<reference evidence="2 3" key="1">
    <citation type="submission" date="2022-12" db="EMBL/GenBank/DDBJ databases">
        <title>Chromosome-scale assembly of the Ensete ventricosum genome.</title>
        <authorList>
            <person name="Dussert Y."/>
            <person name="Stocks J."/>
            <person name="Wendawek A."/>
            <person name="Woldeyes F."/>
            <person name="Nichols R.A."/>
            <person name="Borrell J.S."/>
        </authorList>
    </citation>
    <scope>NUCLEOTIDE SEQUENCE [LARGE SCALE GENOMIC DNA]</scope>
    <source>
        <strain evidence="3">cv. Maze</strain>
        <tissue evidence="2">Seeds</tissue>
    </source>
</reference>
<keyword evidence="3" id="KW-1185">Reference proteome</keyword>
<keyword evidence="1" id="KW-0472">Membrane</keyword>
<sequence>MVWNFPPTPKQLAATAGVFGLGVVLIAVGSNLSYANIAPQQARAEARRHTLLWVCNAKKLKVVKISHDAVPC</sequence>
<comment type="caution">
    <text evidence="2">The sequence shown here is derived from an EMBL/GenBank/DDBJ whole genome shotgun (WGS) entry which is preliminary data.</text>
</comment>
<name>A0AAV8PTP3_ENSVE</name>
<accession>A0AAV8PTP3</accession>
<keyword evidence="1" id="KW-1133">Transmembrane helix</keyword>